<organism evidence="2 3">
    <name type="scientific">Rhipicephalus microplus</name>
    <name type="common">Cattle tick</name>
    <name type="synonym">Boophilus microplus</name>
    <dbReference type="NCBI Taxonomy" id="6941"/>
    <lineage>
        <taxon>Eukaryota</taxon>
        <taxon>Metazoa</taxon>
        <taxon>Ecdysozoa</taxon>
        <taxon>Arthropoda</taxon>
        <taxon>Chelicerata</taxon>
        <taxon>Arachnida</taxon>
        <taxon>Acari</taxon>
        <taxon>Parasitiformes</taxon>
        <taxon>Ixodida</taxon>
        <taxon>Ixodoidea</taxon>
        <taxon>Ixodidae</taxon>
        <taxon>Rhipicephalinae</taxon>
        <taxon>Rhipicephalus</taxon>
        <taxon>Boophilus</taxon>
    </lineage>
</organism>
<dbReference type="AlphaFoldDB" id="A0A9J6D1E8"/>
<keyword evidence="1" id="KW-1133">Transmembrane helix</keyword>
<reference evidence="2" key="1">
    <citation type="journal article" date="2020" name="Cell">
        <title>Large-Scale Comparative Analyses of Tick Genomes Elucidate Their Genetic Diversity and Vector Capacities.</title>
        <authorList>
            <consortium name="Tick Genome and Microbiome Consortium (TIGMIC)"/>
            <person name="Jia N."/>
            <person name="Wang J."/>
            <person name="Shi W."/>
            <person name="Du L."/>
            <person name="Sun Y."/>
            <person name="Zhan W."/>
            <person name="Jiang J.F."/>
            <person name="Wang Q."/>
            <person name="Zhang B."/>
            <person name="Ji P."/>
            <person name="Bell-Sakyi L."/>
            <person name="Cui X.M."/>
            <person name="Yuan T.T."/>
            <person name="Jiang B.G."/>
            <person name="Yang W.F."/>
            <person name="Lam T.T."/>
            <person name="Chang Q.C."/>
            <person name="Ding S.J."/>
            <person name="Wang X.J."/>
            <person name="Zhu J.G."/>
            <person name="Ruan X.D."/>
            <person name="Zhao L."/>
            <person name="Wei J.T."/>
            <person name="Ye R.Z."/>
            <person name="Que T.C."/>
            <person name="Du C.H."/>
            <person name="Zhou Y.H."/>
            <person name="Cheng J.X."/>
            <person name="Dai P.F."/>
            <person name="Guo W.B."/>
            <person name="Han X.H."/>
            <person name="Huang E.J."/>
            <person name="Li L.F."/>
            <person name="Wei W."/>
            <person name="Gao Y.C."/>
            <person name="Liu J.Z."/>
            <person name="Shao H.Z."/>
            <person name="Wang X."/>
            <person name="Wang C.C."/>
            <person name="Yang T.C."/>
            <person name="Huo Q.B."/>
            <person name="Li W."/>
            <person name="Chen H.Y."/>
            <person name="Chen S.E."/>
            <person name="Zhou L.G."/>
            <person name="Ni X.B."/>
            <person name="Tian J.H."/>
            <person name="Sheng Y."/>
            <person name="Liu T."/>
            <person name="Pan Y.S."/>
            <person name="Xia L.Y."/>
            <person name="Li J."/>
            <person name="Zhao F."/>
            <person name="Cao W.C."/>
        </authorList>
    </citation>
    <scope>NUCLEOTIDE SEQUENCE</scope>
    <source>
        <strain evidence="2">Rmic-2018</strain>
    </source>
</reference>
<proteinExistence type="predicted"/>
<name>A0A9J6D1E8_RHIMP</name>
<dbReference type="Proteomes" id="UP000821866">
    <property type="component" value="Unassembled WGS sequence"/>
</dbReference>
<sequence>MTVAFHATDHCYLPALCVSLQESGAEDKVSCETDFVYENMNLIHSRILSDVNLFCLSNIVGVLSHVLLACAHLTFIHFCLRMGHVYLALFIATYVKATSSLRRLRLFCTQSKTIRCKDQIDCLALAIGISRNMRRWHFQEEHLSKTAAFFRCLSEDVADNFNLVQIVSGVLDQNWLWTIASSGTKRAETAAW</sequence>
<feature type="transmembrane region" description="Helical" evidence="1">
    <location>
        <begin position="75"/>
        <end position="95"/>
    </location>
</feature>
<evidence type="ECO:0000256" key="1">
    <source>
        <dbReference type="SAM" id="Phobius"/>
    </source>
</evidence>
<evidence type="ECO:0000313" key="3">
    <source>
        <dbReference type="Proteomes" id="UP000821866"/>
    </source>
</evidence>
<dbReference type="EMBL" id="JABSTU010002163">
    <property type="protein sequence ID" value="KAH7984860.1"/>
    <property type="molecule type" value="Genomic_DNA"/>
</dbReference>
<gene>
    <name evidence="2" type="ORF">HPB51_026909</name>
</gene>
<keyword evidence="1" id="KW-0472">Membrane</keyword>
<keyword evidence="3" id="KW-1185">Reference proteome</keyword>
<accession>A0A9J6D1E8</accession>
<reference evidence="2" key="2">
    <citation type="submission" date="2021-09" db="EMBL/GenBank/DDBJ databases">
        <authorList>
            <person name="Jia N."/>
            <person name="Wang J."/>
            <person name="Shi W."/>
            <person name="Du L."/>
            <person name="Sun Y."/>
            <person name="Zhan W."/>
            <person name="Jiang J."/>
            <person name="Wang Q."/>
            <person name="Zhang B."/>
            <person name="Ji P."/>
            <person name="Sakyi L.B."/>
            <person name="Cui X."/>
            <person name="Yuan T."/>
            <person name="Jiang B."/>
            <person name="Yang W."/>
            <person name="Lam T.T.-Y."/>
            <person name="Chang Q."/>
            <person name="Ding S."/>
            <person name="Wang X."/>
            <person name="Zhu J."/>
            <person name="Ruan X."/>
            <person name="Zhao L."/>
            <person name="Wei J."/>
            <person name="Que T."/>
            <person name="Du C."/>
            <person name="Cheng J."/>
            <person name="Dai P."/>
            <person name="Han X."/>
            <person name="Huang E."/>
            <person name="Gao Y."/>
            <person name="Liu J."/>
            <person name="Shao H."/>
            <person name="Ye R."/>
            <person name="Li L."/>
            <person name="Wei W."/>
            <person name="Wang X."/>
            <person name="Wang C."/>
            <person name="Huo Q."/>
            <person name="Li W."/>
            <person name="Guo W."/>
            <person name="Chen H."/>
            <person name="Chen S."/>
            <person name="Zhou L."/>
            <person name="Zhou L."/>
            <person name="Ni X."/>
            <person name="Tian J."/>
            <person name="Zhou Y."/>
            <person name="Sheng Y."/>
            <person name="Liu T."/>
            <person name="Pan Y."/>
            <person name="Xia L."/>
            <person name="Li J."/>
            <person name="Zhao F."/>
            <person name="Cao W."/>
        </authorList>
    </citation>
    <scope>NUCLEOTIDE SEQUENCE</scope>
    <source>
        <strain evidence="2">Rmic-2018</strain>
        <tissue evidence="2">Larvae</tissue>
    </source>
</reference>
<evidence type="ECO:0000313" key="2">
    <source>
        <dbReference type="EMBL" id="KAH7984860.1"/>
    </source>
</evidence>
<keyword evidence="1" id="KW-0812">Transmembrane</keyword>
<comment type="caution">
    <text evidence="2">The sequence shown here is derived from an EMBL/GenBank/DDBJ whole genome shotgun (WGS) entry which is preliminary data.</text>
</comment>
<feature type="transmembrane region" description="Helical" evidence="1">
    <location>
        <begin position="51"/>
        <end position="69"/>
    </location>
</feature>
<protein>
    <submittedName>
        <fullName evidence="2">Uncharacterized protein</fullName>
    </submittedName>
</protein>